<protein>
    <submittedName>
        <fullName evidence="1">Phenylalanine--tRNA ligase</fullName>
    </submittedName>
</protein>
<organism evidence="1 2">
    <name type="scientific">Diplocarpon coronariae</name>
    <dbReference type="NCBI Taxonomy" id="2795749"/>
    <lineage>
        <taxon>Eukaryota</taxon>
        <taxon>Fungi</taxon>
        <taxon>Dikarya</taxon>
        <taxon>Ascomycota</taxon>
        <taxon>Pezizomycotina</taxon>
        <taxon>Leotiomycetes</taxon>
        <taxon>Helotiales</taxon>
        <taxon>Drepanopezizaceae</taxon>
        <taxon>Diplocarpon</taxon>
    </lineage>
</organism>
<keyword evidence="1" id="KW-0436">Ligase</keyword>
<dbReference type="InParanoid" id="A0A218ZBX9"/>
<evidence type="ECO:0000313" key="2">
    <source>
        <dbReference type="Proteomes" id="UP000242519"/>
    </source>
</evidence>
<dbReference type="OrthoDB" id="3510203at2759"/>
<dbReference type="GO" id="GO:0016874">
    <property type="term" value="F:ligase activity"/>
    <property type="evidence" value="ECO:0007669"/>
    <property type="project" value="UniProtKB-KW"/>
</dbReference>
<dbReference type="AlphaFoldDB" id="A0A218ZBX9"/>
<proteinExistence type="predicted"/>
<name>A0A218ZBX9_9HELO</name>
<comment type="caution">
    <text evidence="1">The sequence shown here is derived from an EMBL/GenBank/DDBJ whole genome shotgun (WGS) entry which is preliminary data.</text>
</comment>
<sequence>MAALSLLQYRIQSGIFALNIDYFSLHMRCFDLLCDLLVKLRRQLEKHIIDVQWDHETQLPFLADGIVLLATGSGKAAKAFKLQDTGSITIGMAAVTVKEYINKQGSTDLDRVVKAWWLFDR</sequence>
<keyword evidence="2" id="KW-1185">Reference proteome</keyword>
<reference evidence="1 2" key="1">
    <citation type="submission" date="2017-04" db="EMBL/GenBank/DDBJ databases">
        <title>Draft genome sequence of Marssonina coronaria NL1: causal agent of apple blotch.</title>
        <authorList>
            <person name="Cheng Q."/>
        </authorList>
    </citation>
    <scope>NUCLEOTIDE SEQUENCE [LARGE SCALE GENOMIC DNA]</scope>
    <source>
        <strain evidence="1 2">NL1</strain>
    </source>
</reference>
<gene>
    <name evidence="1" type="ORF">B2J93_7984</name>
</gene>
<dbReference type="EMBL" id="MZNU01000076">
    <property type="protein sequence ID" value="OWP05242.1"/>
    <property type="molecule type" value="Genomic_DNA"/>
</dbReference>
<dbReference type="Proteomes" id="UP000242519">
    <property type="component" value="Unassembled WGS sequence"/>
</dbReference>
<accession>A0A218ZBX9</accession>
<evidence type="ECO:0000313" key="1">
    <source>
        <dbReference type="EMBL" id="OWP05242.1"/>
    </source>
</evidence>